<dbReference type="GO" id="GO:0051213">
    <property type="term" value="F:dioxygenase activity"/>
    <property type="evidence" value="ECO:0007669"/>
    <property type="project" value="UniProtKB-KW"/>
</dbReference>
<dbReference type="PANTHER" id="PTHR36113">
    <property type="entry name" value="LYASE, PUTATIVE-RELATED-RELATED"/>
    <property type="match status" value="1"/>
</dbReference>
<evidence type="ECO:0000313" key="3">
    <source>
        <dbReference type="Proteomes" id="UP000199495"/>
    </source>
</evidence>
<reference evidence="2 3" key="1">
    <citation type="submission" date="2016-10" db="EMBL/GenBank/DDBJ databases">
        <authorList>
            <person name="de Groot N.N."/>
        </authorList>
    </citation>
    <scope>NUCLEOTIDE SEQUENCE [LARGE SCALE GENOMIC DNA]</scope>
    <source>
        <strain evidence="2 3">CGMCC 1.10267</strain>
    </source>
</reference>
<evidence type="ECO:0000313" key="2">
    <source>
        <dbReference type="EMBL" id="SDG33876.1"/>
    </source>
</evidence>
<dbReference type="CDD" id="cd06587">
    <property type="entry name" value="VOC"/>
    <property type="match status" value="1"/>
</dbReference>
<sequence>MKLMHLNLTTTDTAASADFLCTYFGLRNEGGNKGFMMLRDDAGMVITLMKSKAVRYPETFHIGFYPEGEPAVDALYARLTTDGFSVSAPERHHGYSIYVEAPGGFTVEVTA</sequence>
<dbReference type="PANTHER" id="PTHR36113:SF3">
    <property type="entry name" value="SLL5075 PROTEIN"/>
    <property type="match status" value="1"/>
</dbReference>
<dbReference type="InterPro" id="IPR029068">
    <property type="entry name" value="Glyas_Bleomycin-R_OHBP_Dase"/>
</dbReference>
<dbReference type="Gene3D" id="3.10.180.10">
    <property type="entry name" value="2,3-Dihydroxybiphenyl 1,2-Dioxygenase, domain 1"/>
    <property type="match status" value="1"/>
</dbReference>
<name>A0A1G7TEX2_9HYPH</name>
<dbReference type="Pfam" id="PF00903">
    <property type="entry name" value="Glyoxalase"/>
    <property type="match status" value="1"/>
</dbReference>
<organism evidence="2 3">
    <name type="scientific">Pelagibacterium luteolum</name>
    <dbReference type="NCBI Taxonomy" id="440168"/>
    <lineage>
        <taxon>Bacteria</taxon>
        <taxon>Pseudomonadati</taxon>
        <taxon>Pseudomonadota</taxon>
        <taxon>Alphaproteobacteria</taxon>
        <taxon>Hyphomicrobiales</taxon>
        <taxon>Devosiaceae</taxon>
        <taxon>Pelagibacterium</taxon>
    </lineage>
</organism>
<dbReference type="InterPro" id="IPR037523">
    <property type="entry name" value="VOC_core"/>
</dbReference>
<accession>A0A1G7TEX2</accession>
<keyword evidence="2" id="KW-0223">Dioxygenase</keyword>
<dbReference type="PROSITE" id="PS51819">
    <property type="entry name" value="VOC"/>
    <property type="match status" value="1"/>
</dbReference>
<evidence type="ECO:0000259" key="1">
    <source>
        <dbReference type="PROSITE" id="PS51819"/>
    </source>
</evidence>
<proteinExistence type="predicted"/>
<dbReference type="Proteomes" id="UP000199495">
    <property type="component" value="Unassembled WGS sequence"/>
</dbReference>
<dbReference type="InterPro" id="IPR051332">
    <property type="entry name" value="Fosfomycin_Res_Enzymes"/>
</dbReference>
<dbReference type="InterPro" id="IPR004360">
    <property type="entry name" value="Glyas_Fos-R_dOase_dom"/>
</dbReference>
<keyword evidence="2" id="KW-0560">Oxidoreductase</keyword>
<dbReference type="EMBL" id="FNCS01000002">
    <property type="protein sequence ID" value="SDG33876.1"/>
    <property type="molecule type" value="Genomic_DNA"/>
</dbReference>
<protein>
    <submittedName>
        <fullName evidence="2">Catechol 2,3-dioxygenase</fullName>
    </submittedName>
</protein>
<feature type="domain" description="VOC" evidence="1">
    <location>
        <begin position="2"/>
        <end position="111"/>
    </location>
</feature>
<dbReference type="AlphaFoldDB" id="A0A1G7TEX2"/>
<dbReference type="OrthoDB" id="7223073at2"/>
<dbReference type="RefSeq" id="WP_090592475.1">
    <property type="nucleotide sequence ID" value="NZ_FNCS01000002.1"/>
</dbReference>
<dbReference type="STRING" id="440168.SAMN04487974_10286"/>
<dbReference type="SUPFAM" id="SSF54593">
    <property type="entry name" value="Glyoxalase/Bleomycin resistance protein/Dihydroxybiphenyl dioxygenase"/>
    <property type="match status" value="1"/>
</dbReference>
<gene>
    <name evidence="2" type="ORF">SAMN04487974_10286</name>
</gene>
<keyword evidence="3" id="KW-1185">Reference proteome</keyword>